<name>W5W3I0_9PSEU</name>
<dbReference type="InterPro" id="IPR042099">
    <property type="entry name" value="ANL_N_sf"/>
</dbReference>
<dbReference type="Gene3D" id="3.40.50.12780">
    <property type="entry name" value="N-terminal domain of ligase-like"/>
    <property type="match status" value="1"/>
</dbReference>
<dbReference type="InterPro" id="IPR045851">
    <property type="entry name" value="AMP-bd_C_sf"/>
</dbReference>
<dbReference type="InterPro" id="IPR000873">
    <property type="entry name" value="AMP-dep_synth/lig_dom"/>
</dbReference>
<dbReference type="GO" id="GO:0016877">
    <property type="term" value="F:ligase activity, forming carbon-sulfur bonds"/>
    <property type="evidence" value="ECO:0007669"/>
    <property type="project" value="UniProtKB-ARBA"/>
</dbReference>
<reference evidence="5 6" key="1">
    <citation type="journal article" date="2014" name="BMC Genomics">
        <title>Complete genome sequence of producer of the glycopeptide antibiotic Aculeximycin Kutzneria albida DSM 43870T, a representative of minor genus of Pseudonocardiaceae.</title>
        <authorList>
            <person name="Rebets Y."/>
            <person name="Tokovenko B."/>
            <person name="Lushchyk I."/>
            <person name="Ruckert C."/>
            <person name="Zaburannyi N."/>
            <person name="Bechthold A."/>
            <person name="Kalinowski J."/>
            <person name="Luzhetskyy A."/>
        </authorList>
    </citation>
    <scope>NUCLEOTIDE SEQUENCE [LARGE SCALE GENOMIC DNA]</scope>
    <source>
        <strain evidence="5">DSM 43870</strain>
    </source>
</reference>
<dbReference type="RefSeq" id="WP_025355583.1">
    <property type="nucleotide sequence ID" value="NZ_CP007155.1"/>
</dbReference>
<dbReference type="InterPro" id="IPR025110">
    <property type="entry name" value="AMP-bd_C"/>
</dbReference>
<dbReference type="SUPFAM" id="SSF56801">
    <property type="entry name" value="Acetyl-CoA synthetase-like"/>
    <property type="match status" value="1"/>
</dbReference>
<dbReference type="STRING" id="1449976.KALB_2033"/>
<dbReference type="KEGG" id="kal:KALB_2033"/>
<dbReference type="Pfam" id="PF00501">
    <property type="entry name" value="AMP-binding"/>
    <property type="match status" value="1"/>
</dbReference>
<dbReference type="FunFam" id="3.30.300.30:FF:000008">
    <property type="entry name" value="2,3-dihydroxybenzoate-AMP ligase"/>
    <property type="match status" value="1"/>
</dbReference>
<dbReference type="PROSITE" id="PS00455">
    <property type="entry name" value="AMP_BINDING"/>
    <property type="match status" value="1"/>
</dbReference>
<evidence type="ECO:0000256" key="2">
    <source>
        <dbReference type="ARBA" id="ARBA00022598"/>
    </source>
</evidence>
<dbReference type="InterPro" id="IPR050237">
    <property type="entry name" value="ATP-dep_AMP-bd_enzyme"/>
</dbReference>
<dbReference type="Proteomes" id="UP000019225">
    <property type="component" value="Chromosome"/>
</dbReference>
<dbReference type="Pfam" id="PF13193">
    <property type="entry name" value="AMP-binding_C"/>
    <property type="match status" value="1"/>
</dbReference>
<dbReference type="Gene3D" id="3.30.300.30">
    <property type="match status" value="1"/>
</dbReference>
<keyword evidence="2 5" id="KW-0436">Ligase</keyword>
<evidence type="ECO:0000259" key="3">
    <source>
        <dbReference type="Pfam" id="PF00501"/>
    </source>
</evidence>
<dbReference type="OrthoDB" id="9803968at2"/>
<keyword evidence="6" id="KW-1185">Reference proteome</keyword>
<organism evidence="5 6">
    <name type="scientific">Kutzneria albida DSM 43870</name>
    <dbReference type="NCBI Taxonomy" id="1449976"/>
    <lineage>
        <taxon>Bacteria</taxon>
        <taxon>Bacillati</taxon>
        <taxon>Actinomycetota</taxon>
        <taxon>Actinomycetes</taxon>
        <taxon>Pseudonocardiales</taxon>
        <taxon>Pseudonocardiaceae</taxon>
        <taxon>Kutzneria</taxon>
    </lineage>
</organism>
<evidence type="ECO:0000259" key="4">
    <source>
        <dbReference type="Pfam" id="PF13193"/>
    </source>
</evidence>
<feature type="domain" description="AMP-dependent synthetase/ligase" evidence="3">
    <location>
        <begin position="24"/>
        <end position="389"/>
    </location>
</feature>
<feature type="domain" description="AMP-binding enzyme C-terminal" evidence="4">
    <location>
        <begin position="441"/>
        <end position="516"/>
    </location>
</feature>
<protein>
    <submittedName>
        <fullName evidence="5">AMP-dependent synthetase and ligase</fullName>
    </submittedName>
</protein>
<dbReference type="AlphaFoldDB" id="W5W3I0"/>
<proteinExistence type="inferred from homology"/>
<dbReference type="eggNOG" id="COG0318">
    <property type="taxonomic scope" value="Bacteria"/>
</dbReference>
<dbReference type="PANTHER" id="PTHR43767:SF11">
    <property type="entry name" value="MEDIUM-CHAIN-FATTY-ACID--COA LIGASE"/>
    <property type="match status" value="1"/>
</dbReference>
<accession>W5W3I0</accession>
<comment type="similarity">
    <text evidence="1">Belongs to the ATP-dependent AMP-binding enzyme family.</text>
</comment>
<dbReference type="EMBL" id="CP007155">
    <property type="protein sequence ID" value="AHH95402.1"/>
    <property type="molecule type" value="Genomic_DNA"/>
</dbReference>
<dbReference type="PATRIC" id="fig|1449976.3.peg.2027"/>
<dbReference type="HOGENOM" id="CLU_000022_59_5_11"/>
<dbReference type="InterPro" id="IPR020845">
    <property type="entry name" value="AMP-binding_CS"/>
</dbReference>
<dbReference type="NCBIfam" id="NF004837">
    <property type="entry name" value="PRK06187.1"/>
    <property type="match status" value="1"/>
</dbReference>
<evidence type="ECO:0000313" key="5">
    <source>
        <dbReference type="EMBL" id="AHH95402.1"/>
    </source>
</evidence>
<evidence type="ECO:0000256" key="1">
    <source>
        <dbReference type="ARBA" id="ARBA00006432"/>
    </source>
</evidence>
<evidence type="ECO:0000313" key="6">
    <source>
        <dbReference type="Proteomes" id="UP000019225"/>
    </source>
</evidence>
<dbReference type="PANTHER" id="PTHR43767">
    <property type="entry name" value="LONG-CHAIN-FATTY-ACID--COA LIGASE"/>
    <property type="match status" value="1"/>
</dbReference>
<sequence>MKALMQEFPLTLELVLERCRSVGTRTEVVSVGPAGPDRRTWSEVGERAVRIAGVLDALGVARGGRVATFAWNSHRHVELFLGVPAAGRVVHGVNVRLSDEEILYQVRHADDDVLFVDASLTGRLAPLRDGLAVRDVVVMEDGSPVHPAFARCPLYEDLLGSVCPPVRRFVPEPDDAAWICYTSGTTGHPKGVVASHQAAVLHSMSSMTVDSHAISRQDVLLAITPLFHVNAWGLPYTAAMAGTKLVLPGREVSGAALGALIESERVTVAAAVPTVWIDLLADGHDLSSLRRVLCGGAPAPRTLLDEVARRGLVFCKGWGMTEMLPSGTMQHLTPDTDLDSPGAAVTMVGRPTPGVQLRLVGAEGAELPWDGVAVGELQSRGPWVVRAYLDPEDDSNTSRFDRGWLRTGDLARIAPDGTVELVDRTKDVIKSGGEWISSLALEQALSAHPLVAEAAVVGVPDPYWGERPAAAIVATAGGTPPSTEELLAWLGTRVPKWWLPEQIVPVRCLPRTGVGKYDKKVLRTQLAGA</sequence>
<gene>
    <name evidence="5" type="ORF">KALB_2033</name>
</gene>